<proteinExistence type="predicted"/>
<gene>
    <name evidence="4" type="ORF">FPK30_00560</name>
</gene>
<dbReference type="PANTHER" id="PTHR43633:SF1">
    <property type="entry name" value="ALCOHOL DEHYDROGENASE YQHD"/>
    <property type="match status" value="1"/>
</dbReference>
<comment type="caution">
    <text evidence="4">The sequence shown here is derived from an EMBL/GenBank/DDBJ whole genome shotgun (WGS) entry which is preliminary data.</text>
</comment>
<dbReference type="Gene3D" id="1.20.1090.10">
    <property type="entry name" value="Dehydroquinate synthase-like - alpha domain"/>
    <property type="match status" value="1"/>
</dbReference>
<keyword evidence="1" id="KW-0560">Oxidoreductase</keyword>
<dbReference type="Pfam" id="PF25137">
    <property type="entry name" value="ADH_Fe_C"/>
    <property type="match status" value="1"/>
</dbReference>
<dbReference type="GO" id="GO:0005829">
    <property type="term" value="C:cytosol"/>
    <property type="evidence" value="ECO:0007669"/>
    <property type="project" value="TreeGrafter"/>
</dbReference>
<sequence>MFQDFTICINTRFIFGRGAEEQVGREFAKLGVHKILIHHDDGSYLQTTGLLDAIRKSCDQAGVKYVELGGVQPNPRLQKVREGIELARREGVEGVLGIGGGSSIDSAKAIGLGLASDRDVWDYFTGIAEPQGTVPVGAVLTCPAAGSESSQVAVINNEDEHRKLLVSNPVVRPALAFMDPMLSESLPAFPTACGVVDMFSHICERYFTKDDTFGLIDRMSEGALRTLVAIGPKSVADGKNYEYRAQIMWASTIAQNNTLGVGREQDWSTHTIANELSALYDTPHGATLSIIMGSWMRYCINKSPRRFARYAQEVFGLHDETMDVTDLALRGVTATENFFTSMSMPISFADYSIPEDGIEQMLDNIDFYGPDQAIGSVVRLNRDDCRAIFQMALGHGVAADSSRSGGDATASKAE</sequence>
<dbReference type="EMBL" id="VMHK01000001">
    <property type="protein sequence ID" value="TSJ84004.1"/>
    <property type="molecule type" value="Genomic_DNA"/>
</dbReference>
<name>A0A556R545_9BIFI</name>
<dbReference type="PANTHER" id="PTHR43633">
    <property type="entry name" value="ALCOHOL DEHYDROGENASE YQHD"/>
    <property type="match status" value="1"/>
</dbReference>
<dbReference type="AlphaFoldDB" id="A0A556R545"/>
<dbReference type="RefSeq" id="WP_144084875.1">
    <property type="nucleotide sequence ID" value="NZ_JACFRS010000001.1"/>
</dbReference>
<evidence type="ECO:0000256" key="1">
    <source>
        <dbReference type="ARBA" id="ARBA00023002"/>
    </source>
</evidence>
<dbReference type="PROSITE" id="PS00913">
    <property type="entry name" value="ADH_IRON_1"/>
    <property type="match status" value="1"/>
</dbReference>
<protein>
    <submittedName>
        <fullName evidence="4">Iron-containing alcohol dehydrogenase</fullName>
    </submittedName>
</protein>
<dbReference type="GO" id="GO:1990002">
    <property type="term" value="F:methylglyoxal reductase (NADPH) (acetol producing) activity"/>
    <property type="evidence" value="ECO:0007669"/>
    <property type="project" value="TreeGrafter"/>
</dbReference>
<organism evidence="4 5">
    <name type="scientific">Bifidobacterium apousia</name>
    <dbReference type="NCBI Taxonomy" id="2750996"/>
    <lineage>
        <taxon>Bacteria</taxon>
        <taxon>Bacillati</taxon>
        <taxon>Actinomycetota</taxon>
        <taxon>Actinomycetes</taxon>
        <taxon>Bifidobacteriales</taxon>
        <taxon>Bifidobacteriaceae</taxon>
        <taxon>Bifidobacterium</taxon>
    </lineage>
</organism>
<evidence type="ECO:0000313" key="4">
    <source>
        <dbReference type="EMBL" id="TSJ84004.1"/>
    </source>
</evidence>
<dbReference type="Proteomes" id="UP000316508">
    <property type="component" value="Unassembled WGS sequence"/>
</dbReference>
<evidence type="ECO:0000259" key="3">
    <source>
        <dbReference type="Pfam" id="PF25137"/>
    </source>
</evidence>
<feature type="domain" description="Fe-containing alcohol dehydrogenase-like C-terminal" evidence="3">
    <location>
        <begin position="191"/>
        <end position="364"/>
    </location>
</feature>
<dbReference type="InterPro" id="IPR056798">
    <property type="entry name" value="ADH_Fe_C"/>
</dbReference>
<dbReference type="Gene3D" id="3.40.50.1970">
    <property type="match status" value="1"/>
</dbReference>
<dbReference type="GO" id="GO:0008106">
    <property type="term" value="F:alcohol dehydrogenase (NADP+) activity"/>
    <property type="evidence" value="ECO:0007669"/>
    <property type="project" value="TreeGrafter"/>
</dbReference>
<feature type="domain" description="Alcohol dehydrogenase iron-type/glycerol dehydrogenase GldA" evidence="2">
    <location>
        <begin position="11"/>
        <end position="180"/>
    </location>
</feature>
<keyword evidence="5" id="KW-1185">Reference proteome</keyword>
<reference evidence="4 5" key="1">
    <citation type="submission" date="2019-07" db="EMBL/GenBank/DDBJ databases">
        <title>Bifidobacterium asteroides genomes.</title>
        <authorList>
            <person name="Zheng H."/>
        </authorList>
    </citation>
    <scope>NUCLEOTIDE SEQUENCE [LARGE SCALE GENOMIC DNA]</scope>
    <source>
        <strain evidence="4 5">W8102</strain>
    </source>
</reference>
<dbReference type="CDD" id="cd08187">
    <property type="entry name" value="BDH"/>
    <property type="match status" value="1"/>
</dbReference>
<evidence type="ECO:0000313" key="5">
    <source>
        <dbReference type="Proteomes" id="UP000316508"/>
    </source>
</evidence>
<dbReference type="GO" id="GO:1990362">
    <property type="term" value="F:butanol dehydrogenase (NAD+) activity"/>
    <property type="evidence" value="ECO:0007669"/>
    <property type="project" value="InterPro"/>
</dbReference>
<dbReference type="GO" id="GO:0046872">
    <property type="term" value="F:metal ion binding"/>
    <property type="evidence" value="ECO:0007669"/>
    <property type="project" value="InterPro"/>
</dbReference>
<dbReference type="InterPro" id="IPR044731">
    <property type="entry name" value="BDH-like"/>
</dbReference>
<evidence type="ECO:0000259" key="2">
    <source>
        <dbReference type="Pfam" id="PF00465"/>
    </source>
</evidence>
<dbReference type="FunFam" id="3.40.50.1970:FF:000003">
    <property type="entry name" value="Alcohol dehydrogenase, iron-containing"/>
    <property type="match status" value="1"/>
</dbReference>
<dbReference type="SUPFAM" id="SSF56796">
    <property type="entry name" value="Dehydroquinate synthase-like"/>
    <property type="match status" value="1"/>
</dbReference>
<dbReference type="Pfam" id="PF00465">
    <property type="entry name" value="Fe-ADH"/>
    <property type="match status" value="1"/>
</dbReference>
<dbReference type="InterPro" id="IPR001670">
    <property type="entry name" value="ADH_Fe/GldA"/>
</dbReference>
<accession>A0A556R545</accession>
<dbReference type="InterPro" id="IPR018211">
    <property type="entry name" value="ADH_Fe_CS"/>
</dbReference>